<organism evidence="2 3">
    <name type="scientific">Marilutibacter chinensis</name>
    <dbReference type="NCBI Taxonomy" id="2912247"/>
    <lineage>
        <taxon>Bacteria</taxon>
        <taxon>Pseudomonadati</taxon>
        <taxon>Pseudomonadota</taxon>
        <taxon>Gammaproteobacteria</taxon>
        <taxon>Lysobacterales</taxon>
        <taxon>Lysobacteraceae</taxon>
        <taxon>Marilutibacter</taxon>
    </lineage>
</organism>
<reference evidence="3" key="1">
    <citation type="submission" date="2022-01" db="EMBL/GenBank/DDBJ databases">
        <title>Lysobacter chinensis sp. nov., a bacterium isolated from cow dung compost.</title>
        <authorList>
            <person name="Zhou L.Y."/>
        </authorList>
    </citation>
    <scope>NUCLEOTIDE SEQUENCE [LARGE SCALE GENOMIC DNA]</scope>
    <source>
        <strain evidence="3">TLK-CK17</strain>
    </source>
</reference>
<reference evidence="2 3" key="3">
    <citation type="submission" date="2022-01" db="EMBL/GenBank/DDBJ databases">
        <authorList>
            <person name="Zhou L.Y."/>
        </authorList>
    </citation>
    <scope>NUCLEOTIDE SEQUENCE [LARGE SCALE GENOMIC DNA]</scope>
    <source>
        <strain evidence="2 3">TLK-CK17</strain>
    </source>
</reference>
<evidence type="ECO:0000313" key="2">
    <source>
        <dbReference type="EMBL" id="MCF7220726.1"/>
    </source>
</evidence>
<dbReference type="Gene3D" id="3.40.50.720">
    <property type="entry name" value="NAD(P)-binding Rossmann-like Domain"/>
    <property type="match status" value="1"/>
</dbReference>
<protein>
    <submittedName>
        <fullName evidence="2">Complex I NDUFA9 subunit family protein</fullName>
    </submittedName>
</protein>
<comment type="caution">
    <text evidence="2">The sequence shown here is derived from an EMBL/GenBank/DDBJ whole genome shotgun (WGS) entry which is preliminary data.</text>
</comment>
<sequence>MDNRTITVFGGTGFLGSEIVRRLASSGARVRIAARHPDALDLGELRPEPERVKVDIRDASAIAAAMTGAWGAVNAVSLYVEHGDLDFGTIHVDGARTVARCARQAGVTRLVHVSGIGADPASASRFVRARAYGERAVRGTFTTATILRPSTMFGPDDALLSSLERVTRLPVVPLFGSGDTRLQPAYVRDVAAAAAAVIERPDTQDRVFELGGATVHTYRELVRIVSAHLGRRRWLLPLPFPIWKLIASASGVVLRNPPLTVDQVILMQRDNVVSPDAPGFETLGIEPDGLASRLDTCLPTQSERRR</sequence>
<dbReference type="InterPro" id="IPR051207">
    <property type="entry name" value="ComplexI_NDUFA9_subunit"/>
</dbReference>
<dbReference type="PANTHER" id="PTHR12126:SF11">
    <property type="entry name" value="NADH DEHYDROGENASE [UBIQUINONE] 1 ALPHA SUBCOMPLEX SUBUNIT 9, MITOCHONDRIAL"/>
    <property type="match status" value="1"/>
</dbReference>
<dbReference type="CDD" id="cd05271">
    <property type="entry name" value="NDUFA9_like_SDR_a"/>
    <property type="match status" value="1"/>
</dbReference>
<evidence type="ECO:0000259" key="1">
    <source>
        <dbReference type="Pfam" id="PF01370"/>
    </source>
</evidence>
<dbReference type="SUPFAM" id="SSF51735">
    <property type="entry name" value="NAD(P)-binding Rossmann-fold domains"/>
    <property type="match status" value="1"/>
</dbReference>
<feature type="domain" description="NAD-dependent epimerase/dehydratase" evidence="1">
    <location>
        <begin position="6"/>
        <end position="211"/>
    </location>
</feature>
<accession>A0ABS9HP17</accession>
<dbReference type="Proteomes" id="UP001430796">
    <property type="component" value="Unassembled WGS sequence"/>
</dbReference>
<dbReference type="RefSeq" id="WP_237053077.1">
    <property type="nucleotide sequence ID" value="NZ_JAKJPO010000001.1"/>
</dbReference>
<dbReference type="PANTHER" id="PTHR12126">
    <property type="entry name" value="NADH-UBIQUINONE OXIDOREDUCTASE 39 KDA SUBUNIT-RELATED"/>
    <property type="match status" value="1"/>
</dbReference>
<dbReference type="InterPro" id="IPR036291">
    <property type="entry name" value="NAD(P)-bd_dom_sf"/>
</dbReference>
<name>A0ABS9HP17_9GAMM</name>
<evidence type="ECO:0000313" key="3">
    <source>
        <dbReference type="Proteomes" id="UP001430796"/>
    </source>
</evidence>
<keyword evidence="3" id="KW-1185">Reference proteome</keyword>
<dbReference type="EMBL" id="JAKJPO010000001">
    <property type="protein sequence ID" value="MCF7220726.1"/>
    <property type="molecule type" value="Genomic_DNA"/>
</dbReference>
<reference evidence="2 3" key="2">
    <citation type="submission" date="2022-01" db="EMBL/GenBank/DDBJ databases">
        <title>Lysobacter chinensis sp. nov., a bacterium isolated from cow dung compost.</title>
        <authorList>
            <person name="Liu Y."/>
        </authorList>
    </citation>
    <scope>NUCLEOTIDE SEQUENCE [LARGE SCALE GENOMIC DNA]</scope>
    <source>
        <strain evidence="2 3">TLK-CK17</strain>
    </source>
</reference>
<dbReference type="Pfam" id="PF01370">
    <property type="entry name" value="Epimerase"/>
    <property type="match status" value="1"/>
</dbReference>
<proteinExistence type="predicted"/>
<gene>
    <name evidence="2" type="ORF">L3V18_02820</name>
</gene>
<dbReference type="InterPro" id="IPR001509">
    <property type="entry name" value="Epimerase_deHydtase"/>
</dbReference>